<accession>A0ABQ2CXM7</accession>
<sequence length="156" mass="17843">MGNKIQRTCNVCEHQWLADQEFETKLFREAANEALKAEISQRGLLKLDLTRLIQKRVQASVGRSVLGNSVAAQELRISRTCPSCQTYQKFTERPFDTADVRQVAQALNLDTPESKEPALLPVRDLLGELDHLLELFSQRKITSEEFTKRQQALIQF</sequence>
<protein>
    <recommendedName>
        <fullName evidence="3">SHOCT domain-containing protein</fullName>
    </recommendedName>
</protein>
<organism evidence="1 2">
    <name type="scientific">Deinococcus roseus</name>
    <dbReference type="NCBI Taxonomy" id="392414"/>
    <lineage>
        <taxon>Bacteria</taxon>
        <taxon>Thermotogati</taxon>
        <taxon>Deinococcota</taxon>
        <taxon>Deinococci</taxon>
        <taxon>Deinococcales</taxon>
        <taxon>Deinococcaceae</taxon>
        <taxon>Deinococcus</taxon>
    </lineage>
</organism>
<evidence type="ECO:0008006" key="3">
    <source>
        <dbReference type="Google" id="ProtNLM"/>
    </source>
</evidence>
<keyword evidence="2" id="KW-1185">Reference proteome</keyword>
<gene>
    <name evidence="1" type="ORF">GCM10008938_16290</name>
</gene>
<evidence type="ECO:0000313" key="1">
    <source>
        <dbReference type="EMBL" id="GGJ30951.1"/>
    </source>
</evidence>
<dbReference type="Proteomes" id="UP000632222">
    <property type="component" value="Unassembled WGS sequence"/>
</dbReference>
<reference evidence="2" key="1">
    <citation type="journal article" date="2019" name="Int. J. Syst. Evol. Microbiol.">
        <title>The Global Catalogue of Microorganisms (GCM) 10K type strain sequencing project: providing services to taxonomists for standard genome sequencing and annotation.</title>
        <authorList>
            <consortium name="The Broad Institute Genomics Platform"/>
            <consortium name="The Broad Institute Genome Sequencing Center for Infectious Disease"/>
            <person name="Wu L."/>
            <person name="Ma J."/>
        </authorList>
    </citation>
    <scope>NUCLEOTIDE SEQUENCE [LARGE SCALE GENOMIC DNA]</scope>
    <source>
        <strain evidence="2">JCM 14370</strain>
    </source>
</reference>
<comment type="caution">
    <text evidence="1">The sequence shown here is derived from an EMBL/GenBank/DDBJ whole genome shotgun (WGS) entry which is preliminary data.</text>
</comment>
<dbReference type="EMBL" id="BMOD01000004">
    <property type="protein sequence ID" value="GGJ30951.1"/>
    <property type="molecule type" value="Genomic_DNA"/>
</dbReference>
<evidence type="ECO:0000313" key="2">
    <source>
        <dbReference type="Proteomes" id="UP000632222"/>
    </source>
</evidence>
<proteinExistence type="predicted"/>
<name>A0ABQ2CXM7_9DEIO</name>